<dbReference type="eggNOG" id="ENOG5033F59">
    <property type="taxonomic scope" value="Bacteria"/>
</dbReference>
<reference evidence="1 2" key="2">
    <citation type="journal article" date="2015" name="Stand. Genomic Sci.">
        <title>High quality draft genomic sequence of Flavobacterium enshiense DK69(T) and comparison among Flavobacterium genomes.</title>
        <authorList>
            <person name="Zeng Z."/>
            <person name="Chen C."/>
            <person name="Du H."/>
            <person name="Wang G."/>
            <person name="Li M."/>
        </authorList>
    </citation>
    <scope>NUCLEOTIDE SEQUENCE [LARGE SCALE GENOMIC DNA]</scope>
    <source>
        <strain evidence="1 2">DK69</strain>
    </source>
</reference>
<reference evidence="2" key="1">
    <citation type="submission" date="2013-09" db="EMBL/GenBank/DDBJ databases">
        <authorList>
            <person name="Zeng Z."/>
            <person name="Chen C."/>
        </authorList>
    </citation>
    <scope>NUCLEOTIDE SEQUENCE [LARGE SCALE GENOMIC DNA]</scope>
    <source>
        <strain evidence="2">DK69</strain>
    </source>
</reference>
<name>A0A0A2MZ08_9FLAO</name>
<dbReference type="Proteomes" id="UP000030149">
    <property type="component" value="Unassembled WGS sequence"/>
</dbReference>
<accession>A0A0A2MZ08</accession>
<dbReference type="STRING" id="1107311.Q767_03865"/>
<dbReference type="PATRIC" id="fig|1107311.5.peg.1933"/>
<dbReference type="InterPro" id="IPR045767">
    <property type="entry name" value="DUF6134"/>
</dbReference>
<evidence type="ECO:0000313" key="2">
    <source>
        <dbReference type="Proteomes" id="UP000030149"/>
    </source>
</evidence>
<dbReference type="EMBL" id="JRLZ01000003">
    <property type="protein sequence ID" value="KGO96846.1"/>
    <property type="molecule type" value="Genomic_DNA"/>
</dbReference>
<evidence type="ECO:0008006" key="3">
    <source>
        <dbReference type="Google" id="ProtNLM"/>
    </source>
</evidence>
<evidence type="ECO:0000313" key="1">
    <source>
        <dbReference type="EMBL" id="KGO96846.1"/>
    </source>
</evidence>
<comment type="caution">
    <text evidence="1">The sequence shown here is derived from an EMBL/GenBank/DDBJ whole genome shotgun (WGS) entry which is preliminary data.</text>
</comment>
<keyword evidence="2" id="KW-1185">Reference proteome</keyword>
<protein>
    <recommendedName>
        <fullName evidence="3">DUF3108 domain-containing protein</fullName>
    </recommendedName>
</protein>
<gene>
    <name evidence="1" type="ORF">Q767_03865</name>
</gene>
<organism evidence="1 2">
    <name type="scientific">Flavobacterium enshiense DK69</name>
    <dbReference type="NCBI Taxonomy" id="1107311"/>
    <lineage>
        <taxon>Bacteria</taxon>
        <taxon>Pseudomonadati</taxon>
        <taxon>Bacteroidota</taxon>
        <taxon>Flavobacteriia</taxon>
        <taxon>Flavobacteriales</taxon>
        <taxon>Flavobacteriaceae</taxon>
        <taxon>Flavobacterium</taxon>
    </lineage>
</organism>
<dbReference type="AlphaFoldDB" id="A0A0A2MZ08"/>
<dbReference type="Pfam" id="PF19630">
    <property type="entry name" value="DUF6134"/>
    <property type="match status" value="1"/>
</dbReference>
<proteinExistence type="predicted"/>
<sequence>MRLNTQLSQFLENAMRINLNGLILGFALLVSLSLSAQNVQRNYKVLFNGEDIGWLRLEADKAGSKVNLQLTSEIKTKIVFPVTVVAKEFSTFEDGKLIYSSQFRTTNGTTKLDKQTKLVGDRYVVSEDGEKEELSFASIYATILCLYFQEPVNLETVYCEKRSSVSNIKKTKDGGYEIKFSNGNSNCFYYEDGVCTKVKIEHLFYQAEIVFSP</sequence>